<dbReference type="InterPro" id="IPR000182">
    <property type="entry name" value="GNAT_dom"/>
</dbReference>
<comment type="catalytic activity">
    <reaction evidence="9 10">
        <text>D-glucosamine 6-phosphate + acetyl-CoA = N-acetyl-D-glucosamine 6-phosphate + CoA + H(+)</text>
        <dbReference type="Rhea" id="RHEA:10292"/>
        <dbReference type="ChEBI" id="CHEBI:15378"/>
        <dbReference type="ChEBI" id="CHEBI:57287"/>
        <dbReference type="ChEBI" id="CHEBI:57288"/>
        <dbReference type="ChEBI" id="CHEBI:57513"/>
        <dbReference type="ChEBI" id="CHEBI:58725"/>
        <dbReference type="EC" id="2.3.1.4"/>
    </reaction>
</comment>
<comment type="subcellular location">
    <subcellularLocation>
        <location evidence="1">Endoplasmic reticulum membrane</location>
        <topology evidence="1">Peripheral membrane protein</topology>
    </subcellularLocation>
</comment>
<evidence type="ECO:0000256" key="3">
    <source>
        <dbReference type="ARBA" id="ARBA00006048"/>
    </source>
</evidence>
<dbReference type="GO" id="GO:0006044">
    <property type="term" value="P:N-acetylglucosamine metabolic process"/>
    <property type="evidence" value="ECO:0007669"/>
    <property type="project" value="UniProtKB-ARBA"/>
</dbReference>
<evidence type="ECO:0000256" key="9">
    <source>
        <dbReference type="ARBA" id="ARBA00048964"/>
    </source>
</evidence>
<dbReference type="GO" id="GO:0005789">
    <property type="term" value="C:endoplasmic reticulum membrane"/>
    <property type="evidence" value="ECO:0007669"/>
    <property type="project" value="UniProtKB-SubCell"/>
</dbReference>
<dbReference type="InterPro" id="IPR039143">
    <property type="entry name" value="GNPNAT1-like"/>
</dbReference>
<dbReference type="PANTHER" id="PTHR13355:SF11">
    <property type="entry name" value="GLUCOSAMINE 6-PHOSPHATE N-ACETYLTRANSFERASE"/>
    <property type="match status" value="1"/>
</dbReference>
<sequence length="163" mass="18297">MKRANPMLTPKVFHPKKEELSVRRLEISDYDKGFLQLLCQLTLCPSLSKPQFQACFADLATLGDNHYVGVIEDPVSGCILASGSVLIERKFIRGGGKVGHIEDVVVDEAARRIHLGQRIVDHLVHYAKTVGCYKVILDCKPDLRGFYKKCGFVESNIQMALYF</sequence>
<evidence type="ECO:0000256" key="10">
    <source>
        <dbReference type="RuleBase" id="RU365086"/>
    </source>
</evidence>
<dbReference type="EC" id="2.3.1.4" evidence="10"/>
<dbReference type="InterPro" id="IPR016181">
    <property type="entry name" value="Acyl_CoA_acyltransferase"/>
</dbReference>
<evidence type="ECO:0000256" key="8">
    <source>
        <dbReference type="ARBA" id="ARBA00023315"/>
    </source>
</evidence>
<evidence type="ECO:0000256" key="5">
    <source>
        <dbReference type="ARBA" id="ARBA00022679"/>
    </source>
</evidence>
<evidence type="ECO:0000259" key="11">
    <source>
        <dbReference type="PROSITE" id="PS51186"/>
    </source>
</evidence>
<dbReference type="Proteomes" id="UP001210211">
    <property type="component" value="Unassembled WGS sequence"/>
</dbReference>
<organism evidence="12 13">
    <name type="scientific">Rhynchospora tenuis</name>
    <dbReference type="NCBI Taxonomy" id="198213"/>
    <lineage>
        <taxon>Eukaryota</taxon>
        <taxon>Viridiplantae</taxon>
        <taxon>Streptophyta</taxon>
        <taxon>Embryophyta</taxon>
        <taxon>Tracheophyta</taxon>
        <taxon>Spermatophyta</taxon>
        <taxon>Magnoliopsida</taxon>
        <taxon>Liliopsida</taxon>
        <taxon>Poales</taxon>
        <taxon>Cyperaceae</taxon>
        <taxon>Cyperoideae</taxon>
        <taxon>Rhynchosporeae</taxon>
        <taxon>Rhynchospora</taxon>
    </lineage>
</organism>
<dbReference type="AlphaFoldDB" id="A0AAD6ETP1"/>
<dbReference type="Gene3D" id="3.40.630.30">
    <property type="match status" value="1"/>
</dbReference>
<evidence type="ECO:0000313" key="12">
    <source>
        <dbReference type="EMBL" id="KAJ3700798.1"/>
    </source>
</evidence>
<proteinExistence type="inferred from homology"/>
<evidence type="ECO:0000256" key="6">
    <source>
        <dbReference type="ARBA" id="ARBA00022824"/>
    </source>
</evidence>
<dbReference type="CDD" id="cd04301">
    <property type="entry name" value="NAT_SF"/>
    <property type="match status" value="1"/>
</dbReference>
<dbReference type="GO" id="GO:0004343">
    <property type="term" value="F:glucosamine 6-phosphate N-acetyltransferase activity"/>
    <property type="evidence" value="ECO:0007669"/>
    <property type="project" value="UniProtKB-UniRule"/>
</dbReference>
<dbReference type="SUPFAM" id="SSF55729">
    <property type="entry name" value="Acyl-CoA N-acyltransferases (Nat)"/>
    <property type="match status" value="1"/>
</dbReference>
<evidence type="ECO:0000256" key="2">
    <source>
        <dbReference type="ARBA" id="ARBA00004832"/>
    </source>
</evidence>
<evidence type="ECO:0000313" key="13">
    <source>
        <dbReference type="Proteomes" id="UP001210211"/>
    </source>
</evidence>
<keyword evidence="6" id="KW-0256">Endoplasmic reticulum</keyword>
<dbReference type="GO" id="GO:0006048">
    <property type="term" value="P:UDP-N-acetylglucosamine biosynthetic process"/>
    <property type="evidence" value="ECO:0007669"/>
    <property type="project" value="UniProtKB-UniRule"/>
</dbReference>
<accession>A0AAD6ETP1</accession>
<keyword evidence="8 10" id="KW-0012">Acyltransferase</keyword>
<evidence type="ECO:0000256" key="4">
    <source>
        <dbReference type="ARBA" id="ARBA00011738"/>
    </source>
</evidence>
<evidence type="ECO:0000256" key="1">
    <source>
        <dbReference type="ARBA" id="ARBA00004406"/>
    </source>
</evidence>
<reference evidence="12 13" key="1">
    <citation type="journal article" date="2022" name="Cell">
        <title>Repeat-based holocentromeres influence genome architecture and karyotype evolution.</title>
        <authorList>
            <person name="Hofstatter P.G."/>
            <person name="Thangavel G."/>
            <person name="Lux T."/>
            <person name="Neumann P."/>
            <person name="Vondrak T."/>
            <person name="Novak P."/>
            <person name="Zhang M."/>
            <person name="Costa L."/>
            <person name="Castellani M."/>
            <person name="Scott A."/>
            <person name="Toegelov H."/>
            <person name="Fuchs J."/>
            <person name="Mata-Sucre Y."/>
            <person name="Dias Y."/>
            <person name="Vanzela A.L.L."/>
            <person name="Huettel B."/>
            <person name="Almeida C.C.S."/>
            <person name="Simkova H."/>
            <person name="Souza G."/>
            <person name="Pedrosa-Harand A."/>
            <person name="Macas J."/>
            <person name="Mayer K.F.X."/>
            <person name="Houben A."/>
            <person name="Marques A."/>
        </authorList>
    </citation>
    <scope>NUCLEOTIDE SEQUENCE [LARGE SCALE GENOMIC DNA]</scope>
    <source>
        <strain evidence="12">RhyTen1mFocal</strain>
    </source>
</reference>
<comment type="similarity">
    <text evidence="3 10">Belongs to the acetyltransferase family. GNA1 subfamily.</text>
</comment>
<keyword evidence="5 10" id="KW-0808">Transferase</keyword>
<gene>
    <name evidence="12" type="ORF">LUZ61_004503</name>
</gene>
<comment type="subunit">
    <text evidence="4 10">Homodimer.</text>
</comment>
<comment type="pathway">
    <text evidence="2 10">Nucleotide-sugar biosynthesis; UDP-N-acetyl-alpha-D-glucosamine biosynthesis; N-acetyl-alpha-D-glucosamine 1-phosphate from alpha-D-glucosamine 6-phosphate (route I): step 1/2.</text>
</comment>
<dbReference type="FunFam" id="3.40.630.30:FF:000048">
    <property type="entry name" value="Glucosamine 6-phosphate N-acetyltransferase"/>
    <property type="match status" value="1"/>
</dbReference>
<name>A0AAD6ETP1_9POAL</name>
<keyword evidence="7" id="KW-0472">Membrane</keyword>
<dbReference type="Pfam" id="PF00583">
    <property type="entry name" value="Acetyltransf_1"/>
    <property type="match status" value="1"/>
</dbReference>
<evidence type="ECO:0000256" key="7">
    <source>
        <dbReference type="ARBA" id="ARBA00023136"/>
    </source>
</evidence>
<dbReference type="PANTHER" id="PTHR13355">
    <property type="entry name" value="GLUCOSAMINE 6-PHOSPHATE N-ACETYLTRANSFERASE"/>
    <property type="match status" value="1"/>
</dbReference>
<feature type="domain" description="N-acetyltransferase" evidence="11">
    <location>
        <begin position="25"/>
        <end position="163"/>
    </location>
</feature>
<dbReference type="EMBL" id="JAMRDG010000001">
    <property type="protein sequence ID" value="KAJ3700798.1"/>
    <property type="molecule type" value="Genomic_DNA"/>
</dbReference>
<protein>
    <recommendedName>
        <fullName evidence="10">Glucosamine 6-phosphate N-acetyltransferase</fullName>
        <ecNumber evidence="10">2.3.1.4</ecNumber>
    </recommendedName>
</protein>
<keyword evidence="13" id="KW-1185">Reference proteome</keyword>
<dbReference type="PROSITE" id="PS51186">
    <property type="entry name" value="GNAT"/>
    <property type="match status" value="1"/>
</dbReference>
<comment type="caution">
    <text evidence="12">The sequence shown here is derived from an EMBL/GenBank/DDBJ whole genome shotgun (WGS) entry which is preliminary data.</text>
</comment>